<dbReference type="InterPro" id="IPR011060">
    <property type="entry name" value="RibuloseP-bd_barrel"/>
</dbReference>
<evidence type="ECO:0000256" key="8">
    <source>
        <dbReference type="ARBA" id="ARBA00023211"/>
    </source>
</evidence>
<dbReference type="GO" id="GO:0046872">
    <property type="term" value="F:metal ion binding"/>
    <property type="evidence" value="ECO:0007669"/>
    <property type="project" value="UniProtKB-KW"/>
</dbReference>
<evidence type="ECO:0000256" key="6">
    <source>
        <dbReference type="ARBA" id="ARBA00022833"/>
    </source>
</evidence>
<evidence type="ECO:0000256" key="3">
    <source>
        <dbReference type="ARBA" id="ARBA00001954"/>
    </source>
</evidence>
<reference evidence="12" key="1">
    <citation type="submission" date="2020-07" db="EMBL/GenBank/DDBJ databases">
        <title>Metabolic diversity and evolutionary history of the archaeal phylum ###Micrarchaeota### uncovered from a freshwater lake metagenome.</title>
        <authorList>
            <person name="Kadnikov V.V."/>
            <person name="Savvichev A.S."/>
            <person name="Mardanov A.V."/>
            <person name="Beletsky A.V."/>
            <person name="Chupakov A.V."/>
            <person name="Kokryatskaya N.M."/>
            <person name="Pimenov N.V."/>
            <person name="Ravin N.V."/>
        </authorList>
    </citation>
    <scope>NUCLEOTIDE SEQUENCE [LARGE SCALE GENOMIC DNA]</scope>
</reference>
<dbReference type="Gene3D" id="3.20.20.70">
    <property type="entry name" value="Aldolase class I"/>
    <property type="match status" value="1"/>
</dbReference>
<dbReference type="AlphaFoldDB" id="A0A7D6BMC0"/>
<dbReference type="GO" id="GO:0006091">
    <property type="term" value="P:generation of precursor metabolites and energy"/>
    <property type="evidence" value="ECO:0007669"/>
    <property type="project" value="UniProtKB-ARBA"/>
</dbReference>
<dbReference type="GO" id="GO:0046496">
    <property type="term" value="P:nicotinamide nucleotide metabolic process"/>
    <property type="evidence" value="ECO:0007669"/>
    <property type="project" value="UniProtKB-ARBA"/>
</dbReference>
<dbReference type="CDD" id="cd00429">
    <property type="entry name" value="RPE"/>
    <property type="match status" value="1"/>
</dbReference>
<accession>A0A7D6BMC0</accession>
<keyword evidence="7" id="KW-0408">Iron</keyword>
<evidence type="ECO:0000313" key="12">
    <source>
        <dbReference type="Proteomes" id="UP000510821"/>
    </source>
</evidence>
<evidence type="ECO:0000256" key="2">
    <source>
        <dbReference type="ARBA" id="ARBA00001947"/>
    </source>
</evidence>
<organism evidence="11 12">
    <name type="scientific">Fermentimicrarchaeum limneticum</name>
    <dbReference type="NCBI Taxonomy" id="2795018"/>
    <lineage>
        <taxon>Archaea</taxon>
        <taxon>Candidatus Micrarchaeota</taxon>
        <taxon>Candidatus Fermentimicrarchaeales</taxon>
        <taxon>Candidatus Fermentimicrarchaeaceae</taxon>
        <taxon>Candidatus Fermentimicrarchaeum</taxon>
    </lineage>
</organism>
<gene>
    <name evidence="11" type="ORF">Sv326_1043</name>
</gene>
<dbReference type="PROSITE" id="PS01085">
    <property type="entry name" value="RIBUL_P_3_EPIMER_1"/>
    <property type="match status" value="1"/>
</dbReference>
<evidence type="ECO:0000256" key="7">
    <source>
        <dbReference type="ARBA" id="ARBA00023004"/>
    </source>
</evidence>
<dbReference type="GO" id="GO:0004750">
    <property type="term" value="F:D-ribulose-phosphate 3-epimerase activity"/>
    <property type="evidence" value="ECO:0007669"/>
    <property type="project" value="UniProtKB-EC"/>
</dbReference>
<keyword evidence="5" id="KW-0479">Metal-binding</keyword>
<evidence type="ECO:0000256" key="1">
    <source>
        <dbReference type="ARBA" id="ARBA00001936"/>
    </source>
</evidence>
<dbReference type="EMBL" id="CP058998">
    <property type="protein sequence ID" value="QLJ53218.1"/>
    <property type="molecule type" value="Genomic_DNA"/>
</dbReference>
<evidence type="ECO:0000256" key="9">
    <source>
        <dbReference type="ARBA" id="ARBA00023235"/>
    </source>
</evidence>
<dbReference type="KEGG" id="flt:Sv326_1043"/>
<dbReference type="GO" id="GO:0005975">
    <property type="term" value="P:carbohydrate metabolic process"/>
    <property type="evidence" value="ECO:0007669"/>
    <property type="project" value="InterPro"/>
</dbReference>
<dbReference type="InterPro" id="IPR013785">
    <property type="entry name" value="Aldolase_TIM"/>
</dbReference>
<dbReference type="PANTHER" id="PTHR11749">
    <property type="entry name" value="RIBULOSE-5-PHOSPHATE-3-EPIMERASE"/>
    <property type="match status" value="1"/>
</dbReference>
<keyword evidence="10" id="KW-0119">Carbohydrate metabolism</keyword>
<dbReference type="FunFam" id="3.20.20.70:FF:000191">
    <property type="entry name" value="ribulose-phosphate 3-epimerase isoform X2"/>
    <property type="match status" value="1"/>
</dbReference>
<comment type="subunit">
    <text evidence="4">Homodimer.</text>
</comment>
<dbReference type="EC" id="5.1.3.1" evidence="11"/>
<keyword evidence="8" id="KW-0464">Manganese</keyword>
<evidence type="ECO:0000313" key="11">
    <source>
        <dbReference type="EMBL" id="QLJ53218.1"/>
    </source>
</evidence>
<dbReference type="InterPro" id="IPR000056">
    <property type="entry name" value="Ribul_P_3_epim-like"/>
</dbReference>
<sequence length="219" mass="23957">MVEVVPAILVKSREELLECIARVRESVSVVHIDMMDNEFVPNKTIGLESLAELPNGVSYEFHWMVKNPERWIAKINGNRLHLVHVETINKENWGALKKICARSGCRLGLVLNPETTIEKIMPYIKDVSRVLVMAVHPGFYGQKYIPDVEEKIRALRARFPKLEIEVDGGVNPETAGRACGAGANVLAAASAVYSAKNPLEAIKNISAAGASGAKTVTGE</sequence>
<evidence type="ECO:0000256" key="10">
    <source>
        <dbReference type="ARBA" id="ARBA00023277"/>
    </source>
</evidence>
<comment type="cofactor">
    <cofactor evidence="2">
        <name>Zn(2+)</name>
        <dbReference type="ChEBI" id="CHEBI:29105"/>
    </cofactor>
</comment>
<dbReference type="GO" id="GO:0006163">
    <property type="term" value="P:purine nucleotide metabolic process"/>
    <property type="evidence" value="ECO:0007669"/>
    <property type="project" value="UniProtKB-ARBA"/>
</dbReference>
<keyword evidence="6" id="KW-0862">Zinc</keyword>
<evidence type="ECO:0000256" key="4">
    <source>
        <dbReference type="ARBA" id="ARBA00011738"/>
    </source>
</evidence>
<protein>
    <submittedName>
        <fullName evidence="11">Ribulose-phosphate 3-epimerase</fullName>
        <ecNumber evidence="11">5.1.3.1</ecNumber>
    </submittedName>
</protein>
<comment type="cofactor">
    <cofactor evidence="3">
        <name>Fe(2+)</name>
        <dbReference type="ChEBI" id="CHEBI:29033"/>
    </cofactor>
</comment>
<evidence type="ECO:0000256" key="5">
    <source>
        <dbReference type="ARBA" id="ARBA00022723"/>
    </source>
</evidence>
<dbReference type="Pfam" id="PF00834">
    <property type="entry name" value="Ribul_P_3_epim"/>
    <property type="match status" value="1"/>
</dbReference>
<comment type="cofactor">
    <cofactor evidence="1">
        <name>Mn(2+)</name>
        <dbReference type="ChEBI" id="CHEBI:29035"/>
    </cofactor>
</comment>
<dbReference type="SUPFAM" id="SSF51366">
    <property type="entry name" value="Ribulose-phoshate binding barrel"/>
    <property type="match status" value="1"/>
</dbReference>
<keyword evidence="9 11" id="KW-0413">Isomerase</keyword>
<dbReference type="GO" id="GO:1901135">
    <property type="term" value="P:carbohydrate derivative metabolic process"/>
    <property type="evidence" value="ECO:0007669"/>
    <property type="project" value="UniProtKB-ARBA"/>
</dbReference>
<proteinExistence type="predicted"/>
<dbReference type="Proteomes" id="UP000510821">
    <property type="component" value="Chromosome"/>
</dbReference>
<name>A0A7D6BMC0_FERL1</name>